<proteinExistence type="predicted"/>
<protein>
    <recommendedName>
        <fullName evidence="3">GNAT family N-acetyltransferase</fullName>
    </recommendedName>
</protein>
<organism evidence="1 2">
    <name type="scientific">Mesorhizobium waimense</name>
    <dbReference type="NCBI Taxonomy" id="1300307"/>
    <lineage>
        <taxon>Bacteria</taxon>
        <taxon>Pseudomonadati</taxon>
        <taxon>Pseudomonadota</taxon>
        <taxon>Alphaproteobacteria</taxon>
        <taxon>Hyphomicrobiales</taxon>
        <taxon>Phyllobacteriaceae</taxon>
        <taxon>Mesorhizobium</taxon>
    </lineage>
</organism>
<dbReference type="Gene3D" id="3.40.630.30">
    <property type="match status" value="1"/>
</dbReference>
<name>A0A3A5KMW1_9HYPH</name>
<accession>A0A3A5KMW1</accession>
<reference evidence="1 2" key="1">
    <citation type="submission" date="2018-09" db="EMBL/GenBank/DDBJ databases">
        <title>Mesorhizobium carmichaelinearum sp. nov. isolated from Carmichaelinea spp. root nodules in New Zealand.</title>
        <authorList>
            <person name="De Meyer S.E."/>
        </authorList>
    </citation>
    <scope>NUCLEOTIDE SEQUENCE [LARGE SCALE GENOMIC DNA]</scope>
    <source>
        <strain evidence="1 2">ICMP19557</strain>
    </source>
</reference>
<dbReference type="InterPro" id="IPR052777">
    <property type="entry name" value="Acetyltransferase_Enz"/>
</dbReference>
<dbReference type="EMBL" id="QZWZ01000020">
    <property type="protein sequence ID" value="RJT34279.1"/>
    <property type="molecule type" value="Genomic_DNA"/>
</dbReference>
<evidence type="ECO:0000313" key="1">
    <source>
        <dbReference type="EMBL" id="RJT34279.1"/>
    </source>
</evidence>
<keyword evidence="2" id="KW-1185">Reference proteome</keyword>
<dbReference type="SUPFAM" id="SSF55729">
    <property type="entry name" value="Acyl-CoA N-acyltransferases (Nat)"/>
    <property type="match status" value="1"/>
</dbReference>
<gene>
    <name evidence="1" type="ORF">D3227_23595</name>
</gene>
<dbReference type="PANTHER" id="PTHR43305">
    <property type="entry name" value="FAMILY N-ACETYLTRANSFERASE, PUTATIVE (AFU_ORTHOLOGUE AFUA_2G01380)-RELATED"/>
    <property type="match status" value="1"/>
</dbReference>
<dbReference type="Proteomes" id="UP000272706">
    <property type="component" value="Unassembled WGS sequence"/>
</dbReference>
<sequence length="107" mass="12152">MKRDSRHYRLIITGGRRCSQPSRCMKRIFVRKSGQGTGRRLCLASIDAARSNGYAFMRLDTANLLIETIALCRSVGFRDCPAYNEYPDELLPHIVFMDVPLRAAEAD</sequence>
<comment type="caution">
    <text evidence="1">The sequence shown here is derived from an EMBL/GenBank/DDBJ whole genome shotgun (WGS) entry which is preliminary data.</text>
</comment>
<dbReference type="AlphaFoldDB" id="A0A3A5KMW1"/>
<dbReference type="InterPro" id="IPR016181">
    <property type="entry name" value="Acyl_CoA_acyltransferase"/>
</dbReference>
<evidence type="ECO:0008006" key="3">
    <source>
        <dbReference type="Google" id="ProtNLM"/>
    </source>
</evidence>
<evidence type="ECO:0000313" key="2">
    <source>
        <dbReference type="Proteomes" id="UP000272706"/>
    </source>
</evidence>
<dbReference type="PANTHER" id="PTHR43305:SF1">
    <property type="entry name" value="FAMILY N-ACETYLTRANSFERASE, PUTATIVE (AFU_ORTHOLOGUE AFUA_2G01380)-RELATED"/>
    <property type="match status" value="1"/>
</dbReference>